<dbReference type="InterPro" id="IPR036361">
    <property type="entry name" value="SAP_dom_sf"/>
</dbReference>
<protein>
    <submittedName>
        <fullName evidence="2">Transient receptor potential cation channel subfamily A member 1</fullName>
    </submittedName>
</protein>
<reference evidence="2" key="1">
    <citation type="submission" date="2020-04" db="EMBL/GenBank/DDBJ databases">
        <authorList>
            <person name="Alioto T."/>
            <person name="Alioto T."/>
            <person name="Gomez Garrido J."/>
        </authorList>
    </citation>
    <scope>NUCLEOTIDE SEQUENCE</scope>
    <source>
        <strain evidence="2">A484AB</strain>
    </source>
</reference>
<dbReference type="Proteomes" id="UP001152795">
    <property type="component" value="Unassembled WGS sequence"/>
</dbReference>
<proteinExistence type="predicted"/>
<name>A0A6S7JAA6_PARCT</name>
<sequence length="718" mass="82379">HIFQACPFALGMAAPVSKSRSADSAVFSGRPKLLDSEDEQFICKAIEEKATYHGHRSEPTMFTNRRVKVRDLELAKALETPEKREYLLHLHKKKARKLPMYDWPEKMVYITPSTHRILHKEAVTVQGEEKLVNEDDTHAFVDSSSTTWANETEELRPKLPDKFEVANENDPKYSAEFRGTCARVHDDTKLFVEMTNEDDLANVTSCKFPENPYCQYEKERLSHFMIHLESSLSLCGRFNLNEADLKLLATAMIPIKLTDIIDTAKALRDNFPSEAHQVQPKYDALLKKCHSLLEGIAELKFPPVKPRWADFTDAGPGVACNNFEVQFRDAELAIIHNSDYRIRLHSSRGNSSDNEAERTNSTIGDSIVDGATLQWNKHKRFDGLSDEDISKLTVKEFEEHKTDRMEKNAWYCANEIRNRVDGAPVFNEFIKCYLTPKQSPFFFNKKDLKQFQSCTAAESKQQVPGYHYITNVLNFIERHYRIGELYMEYIRDGCRENGEVCKKCSEKDWVGPRFSRVRAPYPDPDKPGHYMSVFNTPTTDNNGQLREVDDVAPRAVIKRLYKAGTILSDNVKQLKEGKRKKECSKTYEDYDWNTLIDSGKLNSLKVMELDKYLKRHNLSTIGKKEDKIKRIKADFYINRTNDAAIDAETSDDDTLSGDGESDSDDDEVLQIIPEGDEDDNSTQGMSEDSDEEIANLPTIHSRRAASFPHARYEDYYVN</sequence>
<evidence type="ECO:0000256" key="1">
    <source>
        <dbReference type="SAM" id="MobiDB-lite"/>
    </source>
</evidence>
<feature type="region of interest" description="Disordered" evidence="1">
    <location>
        <begin position="647"/>
        <end position="704"/>
    </location>
</feature>
<dbReference type="SUPFAM" id="SSF68906">
    <property type="entry name" value="SAP domain"/>
    <property type="match status" value="1"/>
</dbReference>
<dbReference type="Gene3D" id="1.10.720.30">
    <property type="entry name" value="SAP domain"/>
    <property type="match status" value="1"/>
</dbReference>
<gene>
    <name evidence="2" type="ORF">PACLA_8A010982</name>
</gene>
<evidence type="ECO:0000313" key="2">
    <source>
        <dbReference type="EMBL" id="CAB4029135.1"/>
    </source>
</evidence>
<keyword evidence="2" id="KW-0675">Receptor</keyword>
<organism evidence="2 3">
    <name type="scientific">Paramuricea clavata</name>
    <name type="common">Red gorgonian</name>
    <name type="synonym">Violescent sea-whip</name>
    <dbReference type="NCBI Taxonomy" id="317549"/>
    <lineage>
        <taxon>Eukaryota</taxon>
        <taxon>Metazoa</taxon>
        <taxon>Cnidaria</taxon>
        <taxon>Anthozoa</taxon>
        <taxon>Octocorallia</taxon>
        <taxon>Malacalcyonacea</taxon>
        <taxon>Plexauridae</taxon>
        <taxon>Paramuricea</taxon>
    </lineage>
</organism>
<evidence type="ECO:0000313" key="3">
    <source>
        <dbReference type="Proteomes" id="UP001152795"/>
    </source>
</evidence>
<dbReference type="EMBL" id="CACRXK020015968">
    <property type="protein sequence ID" value="CAB4029135.1"/>
    <property type="molecule type" value="Genomic_DNA"/>
</dbReference>
<feature type="compositionally biased region" description="Acidic residues" evidence="1">
    <location>
        <begin position="648"/>
        <end position="680"/>
    </location>
</feature>
<dbReference type="AlphaFoldDB" id="A0A6S7JAA6"/>
<accession>A0A6S7JAA6</accession>
<keyword evidence="3" id="KW-1185">Reference proteome</keyword>
<comment type="caution">
    <text evidence="2">The sequence shown here is derived from an EMBL/GenBank/DDBJ whole genome shotgun (WGS) entry which is preliminary data.</text>
</comment>
<dbReference type="OrthoDB" id="5987460at2759"/>
<feature type="non-terminal residue" evidence="2">
    <location>
        <position position="718"/>
    </location>
</feature>